<protein>
    <submittedName>
        <fullName evidence="1">Uncharacterized protein</fullName>
    </submittedName>
</protein>
<gene>
    <name evidence="1" type="ORF">PSON_ATCC_30995.1.T2000006</name>
</gene>
<keyword evidence="2" id="KW-1185">Reference proteome</keyword>
<accession>A0A8S1RPZ7</accession>
<reference evidence="1" key="1">
    <citation type="submission" date="2021-01" db="EMBL/GenBank/DDBJ databases">
        <authorList>
            <consortium name="Genoscope - CEA"/>
            <person name="William W."/>
        </authorList>
    </citation>
    <scope>NUCLEOTIDE SEQUENCE</scope>
</reference>
<organism evidence="1 2">
    <name type="scientific">Paramecium sonneborni</name>
    <dbReference type="NCBI Taxonomy" id="65129"/>
    <lineage>
        <taxon>Eukaryota</taxon>
        <taxon>Sar</taxon>
        <taxon>Alveolata</taxon>
        <taxon>Ciliophora</taxon>
        <taxon>Intramacronucleata</taxon>
        <taxon>Oligohymenophorea</taxon>
        <taxon>Peniculida</taxon>
        <taxon>Parameciidae</taxon>
        <taxon>Paramecium</taxon>
    </lineage>
</organism>
<sequence>MKIKIQLKKREKQLKQTPNQEFRLERILENRYAGPQRTWINQINYKHIHILLSIRLISLNKKEHLAYKAKRVRQLMIQNGQIIQILLLSQSVSVHVQADQNYLGF</sequence>
<dbReference type="EMBL" id="CAJJDN010000200">
    <property type="protein sequence ID" value="CAD8128915.1"/>
    <property type="molecule type" value="Genomic_DNA"/>
</dbReference>
<comment type="caution">
    <text evidence="1">The sequence shown here is derived from an EMBL/GenBank/DDBJ whole genome shotgun (WGS) entry which is preliminary data.</text>
</comment>
<dbReference type="Proteomes" id="UP000692954">
    <property type="component" value="Unassembled WGS sequence"/>
</dbReference>
<dbReference type="AlphaFoldDB" id="A0A8S1RPZ7"/>
<name>A0A8S1RPZ7_9CILI</name>
<evidence type="ECO:0000313" key="1">
    <source>
        <dbReference type="EMBL" id="CAD8128915.1"/>
    </source>
</evidence>
<evidence type="ECO:0000313" key="2">
    <source>
        <dbReference type="Proteomes" id="UP000692954"/>
    </source>
</evidence>
<proteinExistence type="predicted"/>